<dbReference type="PROSITE" id="PS50850">
    <property type="entry name" value="MFS"/>
    <property type="match status" value="1"/>
</dbReference>
<feature type="transmembrane region" description="Helical" evidence="4">
    <location>
        <begin position="135"/>
        <end position="152"/>
    </location>
</feature>
<evidence type="ECO:0000313" key="6">
    <source>
        <dbReference type="EMBL" id="MCZ2720641.1"/>
    </source>
</evidence>
<feature type="transmembrane region" description="Helical" evidence="4">
    <location>
        <begin position="213"/>
        <end position="231"/>
    </location>
</feature>
<dbReference type="InterPro" id="IPR036259">
    <property type="entry name" value="MFS_trans_sf"/>
</dbReference>
<dbReference type="InterPro" id="IPR010645">
    <property type="entry name" value="MFS_4"/>
</dbReference>
<dbReference type="Pfam" id="PF07690">
    <property type="entry name" value="MFS_1"/>
    <property type="match status" value="1"/>
</dbReference>
<feature type="transmembrane region" description="Helical" evidence="4">
    <location>
        <begin position="251"/>
        <end position="271"/>
    </location>
</feature>
<feature type="transmembrane region" description="Helical" evidence="4">
    <location>
        <begin position="367"/>
        <end position="388"/>
    </location>
</feature>
<keyword evidence="7" id="KW-1185">Reference proteome</keyword>
<feature type="transmembrane region" description="Helical" evidence="4">
    <location>
        <begin position="278"/>
        <end position="298"/>
    </location>
</feature>
<protein>
    <submittedName>
        <fullName evidence="6">MFS transporter</fullName>
    </submittedName>
</protein>
<feature type="transmembrane region" description="Helical" evidence="4">
    <location>
        <begin position="304"/>
        <end position="324"/>
    </location>
</feature>
<evidence type="ECO:0000256" key="4">
    <source>
        <dbReference type="SAM" id="Phobius"/>
    </source>
</evidence>
<evidence type="ECO:0000256" key="2">
    <source>
        <dbReference type="ARBA" id="ARBA00022989"/>
    </source>
</evidence>
<feature type="transmembrane region" description="Helical" evidence="4">
    <location>
        <begin position="66"/>
        <end position="84"/>
    </location>
</feature>
<feature type="transmembrane region" description="Helical" evidence="4">
    <location>
        <begin position="158"/>
        <end position="180"/>
    </location>
</feature>
<organism evidence="6 7">
    <name type="scientific">Marinomonas phaeophyticola</name>
    <dbReference type="NCBI Taxonomy" id="3004091"/>
    <lineage>
        <taxon>Bacteria</taxon>
        <taxon>Pseudomonadati</taxon>
        <taxon>Pseudomonadota</taxon>
        <taxon>Gammaproteobacteria</taxon>
        <taxon>Oceanospirillales</taxon>
        <taxon>Oceanospirillaceae</taxon>
        <taxon>Marinomonas</taxon>
    </lineage>
</organism>
<feature type="domain" description="Major facilitator superfamily (MFS) profile" evidence="5">
    <location>
        <begin position="1"/>
        <end position="391"/>
    </location>
</feature>
<dbReference type="Gene3D" id="1.20.1250.20">
    <property type="entry name" value="MFS general substrate transporter like domains"/>
    <property type="match status" value="2"/>
</dbReference>
<comment type="caution">
    <text evidence="6">The sequence shown here is derived from an EMBL/GenBank/DDBJ whole genome shotgun (WGS) entry which is preliminary data.</text>
</comment>
<dbReference type="InterPro" id="IPR020846">
    <property type="entry name" value="MFS_dom"/>
</dbReference>
<keyword evidence="3 4" id="KW-0472">Membrane</keyword>
<accession>A0ABT4JR51</accession>
<feature type="transmembrane region" description="Helical" evidence="4">
    <location>
        <begin position="336"/>
        <end position="355"/>
    </location>
</feature>
<sequence>MAFVFTLNQLLSHGFGLFLFAALVPMMRAEVGITHWQLALIGALTQIAYLAGALLLGSIGHRIGTVRLSISTGALTSVLLFSLSVLDDPIFIIMALTLLAASASISWGTIVEIVSRHAQKGQCSTYLTTISSGTAWGYVINGCVILFVVPLFGWQASWLIASLYGAFVVVLTLGMLMKLISSQAVNDMEEDIILSRRALSSKQLLNTVIKHPVARFSCLVCLLVGFSTMPFSNWLNTYLDGLGLASNLGGYTWTVAGISGILSSFLIGKLADTKGHAYALLVIFGVFFVCLLTFLYDVALFSPVAGFGYGLMYFPMWGVVAGWVGQSFGSTATMQINGICMVTFGLGGTVGNLVAGYIYDLTQSLELVYIIIAADAFLLVLLGCWIMWHQKHKLTLYNNAGHP</sequence>
<keyword evidence="1 4" id="KW-0812">Transmembrane</keyword>
<gene>
    <name evidence="6" type="ORF">O1D97_03025</name>
</gene>
<reference evidence="6" key="1">
    <citation type="submission" date="2022-12" db="EMBL/GenBank/DDBJ databases">
        <title>Marinomonas 15G1-11 sp. nov, isolated from marine algae.</title>
        <authorList>
            <person name="Butt M."/>
            <person name="Choi D.G."/>
            <person name="Kim J.M."/>
            <person name="Lee J.K."/>
            <person name="Baek J.H."/>
            <person name="Jeon C.O."/>
        </authorList>
    </citation>
    <scope>NUCLEOTIDE SEQUENCE</scope>
    <source>
        <strain evidence="6">15G1-11</strain>
    </source>
</reference>
<proteinExistence type="predicted"/>
<dbReference type="SUPFAM" id="SSF103473">
    <property type="entry name" value="MFS general substrate transporter"/>
    <property type="match status" value="1"/>
</dbReference>
<dbReference type="EMBL" id="JAPUBN010000010">
    <property type="protein sequence ID" value="MCZ2720641.1"/>
    <property type="molecule type" value="Genomic_DNA"/>
</dbReference>
<dbReference type="InterPro" id="IPR011701">
    <property type="entry name" value="MFS"/>
</dbReference>
<feature type="transmembrane region" description="Helical" evidence="4">
    <location>
        <begin position="39"/>
        <end position="59"/>
    </location>
</feature>
<dbReference type="Proteomes" id="UP001149719">
    <property type="component" value="Unassembled WGS sequence"/>
</dbReference>
<evidence type="ECO:0000256" key="1">
    <source>
        <dbReference type="ARBA" id="ARBA00022692"/>
    </source>
</evidence>
<keyword evidence="2 4" id="KW-1133">Transmembrane helix</keyword>
<evidence type="ECO:0000259" key="5">
    <source>
        <dbReference type="PROSITE" id="PS50850"/>
    </source>
</evidence>
<evidence type="ECO:0000256" key="3">
    <source>
        <dbReference type="ARBA" id="ARBA00023136"/>
    </source>
</evidence>
<evidence type="ECO:0000313" key="7">
    <source>
        <dbReference type="Proteomes" id="UP001149719"/>
    </source>
</evidence>
<dbReference type="PANTHER" id="PTHR23537:SF1">
    <property type="entry name" value="SUGAR TRANSPORTER"/>
    <property type="match status" value="1"/>
</dbReference>
<dbReference type="PANTHER" id="PTHR23537">
    <property type="match status" value="1"/>
</dbReference>
<dbReference type="RefSeq" id="WP_269122700.1">
    <property type="nucleotide sequence ID" value="NZ_JAPUBN010000010.1"/>
</dbReference>
<name>A0ABT4JR51_9GAMM</name>
<feature type="transmembrane region" description="Helical" evidence="4">
    <location>
        <begin position="90"/>
        <end position="114"/>
    </location>
</feature>